<sequence length="410" mass="45697">MAERLCTTSESKAAVAGGGDRLSALPEDVIRLVLSFLPSEEAVQTCLLATRWRNLWKSVPSLRIYSCCYGTDDFIDSLLRYRDRDAPLHECEILVEADCSDELHRNAERWLRYVVSLKVRVLRFDMLNHADGFPLSAGPLVSEHLTRLDLFRVGSKDLPLDVSGCQSLEELEIRQSAVDIGSVGTRFPKSLRLLRIRDVNFLPKDTRSSISAPGLLTLELVDCLGKTPFLSMPSLVTALIGVGHDCGRSYYCNACGGVSCPECYGIDVCVLLKGLSSAMNLELMGLSSMIFRREIKWCPTFSNLKTLLLGDWFMTANFSGLVCFLRHSPVLEMLQLRLSIFSKEIETSQVYKPKKQFLVSKHLKAVEIICCEGVGKIDQILNVLAYHGVKPELISIEREPSIGCFSCNTT</sequence>
<reference evidence="2 3" key="1">
    <citation type="submission" date="2017-09" db="EMBL/GenBank/DDBJ databases">
        <authorList>
            <consortium name="International Durum Wheat Genome Sequencing Consortium (IDWGSC)"/>
            <person name="Milanesi L."/>
        </authorList>
    </citation>
    <scope>NUCLEOTIDE SEQUENCE [LARGE SCALE GENOMIC DNA]</scope>
    <source>
        <strain evidence="3">cv. Svevo</strain>
    </source>
</reference>
<dbReference type="CDD" id="cd22160">
    <property type="entry name" value="F-box_AtFBL13-like"/>
    <property type="match status" value="1"/>
</dbReference>
<dbReference type="AlphaFoldDB" id="A0A9R0W5R4"/>
<dbReference type="PANTHER" id="PTHR34223:SF97">
    <property type="entry name" value="F-BOX DOMAIN-CONTAINING PROTEIN"/>
    <property type="match status" value="1"/>
</dbReference>
<dbReference type="SUPFAM" id="SSF52047">
    <property type="entry name" value="RNI-like"/>
    <property type="match status" value="1"/>
</dbReference>
<dbReference type="InterPro" id="IPR053781">
    <property type="entry name" value="F-box_AtFBL13-like"/>
</dbReference>
<dbReference type="OMA" id="HECEILV"/>
<dbReference type="Gramene" id="TRITD4Av1G258630.1">
    <property type="protein sequence ID" value="TRITD4Av1G258630.1"/>
    <property type="gene ID" value="TRITD4Av1G258630"/>
</dbReference>
<gene>
    <name evidence="2" type="ORF">TRITD_4Av1G258630</name>
</gene>
<dbReference type="EMBL" id="LT934117">
    <property type="protein sequence ID" value="VAH99691.1"/>
    <property type="molecule type" value="Genomic_DNA"/>
</dbReference>
<dbReference type="Pfam" id="PF00646">
    <property type="entry name" value="F-box"/>
    <property type="match status" value="1"/>
</dbReference>
<proteinExistence type="predicted"/>
<evidence type="ECO:0000259" key="1">
    <source>
        <dbReference type="PROSITE" id="PS50181"/>
    </source>
</evidence>
<dbReference type="PANTHER" id="PTHR34223">
    <property type="entry name" value="OS11G0201299 PROTEIN"/>
    <property type="match status" value="1"/>
</dbReference>
<dbReference type="InterPro" id="IPR001810">
    <property type="entry name" value="F-box_dom"/>
</dbReference>
<dbReference type="InterPro" id="IPR036047">
    <property type="entry name" value="F-box-like_dom_sf"/>
</dbReference>
<dbReference type="Gene3D" id="1.20.1280.50">
    <property type="match status" value="1"/>
</dbReference>
<evidence type="ECO:0000313" key="2">
    <source>
        <dbReference type="EMBL" id="VAH99691.1"/>
    </source>
</evidence>
<dbReference type="InterPro" id="IPR053197">
    <property type="entry name" value="F-box_SCFL_complex_component"/>
</dbReference>
<evidence type="ECO:0000313" key="3">
    <source>
        <dbReference type="Proteomes" id="UP000324705"/>
    </source>
</evidence>
<feature type="domain" description="F-box" evidence="1">
    <location>
        <begin position="19"/>
        <end position="55"/>
    </location>
</feature>
<name>A0A9R0W5R4_TRITD</name>
<protein>
    <recommendedName>
        <fullName evidence="1">F-box domain-containing protein</fullName>
    </recommendedName>
</protein>
<dbReference type="PROSITE" id="PS50181">
    <property type="entry name" value="FBOX"/>
    <property type="match status" value="1"/>
</dbReference>
<keyword evidence="3" id="KW-1185">Reference proteome</keyword>
<accession>A0A9R0W5R4</accession>
<dbReference type="SUPFAM" id="SSF81383">
    <property type="entry name" value="F-box domain"/>
    <property type="match status" value="1"/>
</dbReference>
<organism evidence="2 3">
    <name type="scientific">Triticum turgidum subsp. durum</name>
    <name type="common">Durum wheat</name>
    <name type="synonym">Triticum durum</name>
    <dbReference type="NCBI Taxonomy" id="4567"/>
    <lineage>
        <taxon>Eukaryota</taxon>
        <taxon>Viridiplantae</taxon>
        <taxon>Streptophyta</taxon>
        <taxon>Embryophyta</taxon>
        <taxon>Tracheophyta</taxon>
        <taxon>Spermatophyta</taxon>
        <taxon>Magnoliopsida</taxon>
        <taxon>Liliopsida</taxon>
        <taxon>Poales</taxon>
        <taxon>Poaceae</taxon>
        <taxon>BOP clade</taxon>
        <taxon>Pooideae</taxon>
        <taxon>Triticodae</taxon>
        <taxon>Triticeae</taxon>
        <taxon>Triticinae</taxon>
        <taxon>Triticum</taxon>
    </lineage>
</organism>
<dbReference type="Proteomes" id="UP000324705">
    <property type="component" value="Chromosome 4A"/>
</dbReference>